<evidence type="ECO:0000313" key="3">
    <source>
        <dbReference type="EMBL" id="MFD1540135.1"/>
    </source>
</evidence>
<evidence type="ECO:0000256" key="1">
    <source>
        <dbReference type="SAM" id="MobiDB-lite"/>
    </source>
</evidence>
<comment type="caution">
    <text evidence="3">The sequence shown here is derived from an EMBL/GenBank/DDBJ whole genome shotgun (WGS) entry which is preliminary data.</text>
</comment>
<gene>
    <name evidence="3" type="ORF">ACFSJ0_23985</name>
</gene>
<feature type="transmembrane region" description="Helical" evidence="2">
    <location>
        <begin position="51"/>
        <end position="71"/>
    </location>
</feature>
<organism evidence="3 4">
    <name type="scientific">Nonomuraea guangzhouensis</name>
    <dbReference type="NCBI Taxonomy" id="1291555"/>
    <lineage>
        <taxon>Bacteria</taxon>
        <taxon>Bacillati</taxon>
        <taxon>Actinomycetota</taxon>
        <taxon>Actinomycetes</taxon>
        <taxon>Streptosporangiales</taxon>
        <taxon>Streptosporangiaceae</taxon>
        <taxon>Nonomuraea</taxon>
    </lineage>
</organism>
<feature type="transmembrane region" description="Helical" evidence="2">
    <location>
        <begin position="12"/>
        <end position="31"/>
    </location>
</feature>
<dbReference type="Proteomes" id="UP001597097">
    <property type="component" value="Unassembled WGS sequence"/>
</dbReference>
<feature type="transmembrane region" description="Helical" evidence="2">
    <location>
        <begin position="171"/>
        <end position="192"/>
    </location>
</feature>
<keyword evidence="2" id="KW-1133">Transmembrane helix</keyword>
<proteinExistence type="predicted"/>
<keyword evidence="2" id="KW-0812">Transmembrane</keyword>
<accession>A0ABW4GCB8</accession>
<feature type="transmembrane region" description="Helical" evidence="2">
    <location>
        <begin position="120"/>
        <end position="146"/>
    </location>
</feature>
<evidence type="ECO:0000313" key="4">
    <source>
        <dbReference type="Proteomes" id="UP001597097"/>
    </source>
</evidence>
<name>A0ABW4GCB8_9ACTN</name>
<feature type="region of interest" description="Disordered" evidence="1">
    <location>
        <begin position="301"/>
        <end position="323"/>
    </location>
</feature>
<dbReference type="RefSeq" id="WP_219526616.1">
    <property type="nucleotide sequence ID" value="NZ_JAHKRM010000001.1"/>
</dbReference>
<feature type="transmembrane region" description="Helical" evidence="2">
    <location>
        <begin position="233"/>
        <end position="255"/>
    </location>
</feature>
<keyword evidence="2" id="KW-0472">Membrane</keyword>
<reference evidence="4" key="1">
    <citation type="journal article" date="2019" name="Int. J. Syst. Evol. Microbiol.">
        <title>The Global Catalogue of Microorganisms (GCM) 10K type strain sequencing project: providing services to taxonomists for standard genome sequencing and annotation.</title>
        <authorList>
            <consortium name="The Broad Institute Genomics Platform"/>
            <consortium name="The Broad Institute Genome Sequencing Center for Infectious Disease"/>
            <person name="Wu L."/>
            <person name="Ma J."/>
        </authorList>
    </citation>
    <scope>NUCLEOTIDE SEQUENCE [LARGE SCALE GENOMIC DNA]</scope>
    <source>
        <strain evidence="4">CGMCC 1.15399</strain>
    </source>
</reference>
<feature type="transmembrane region" description="Helical" evidence="2">
    <location>
        <begin position="204"/>
        <end position="221"/>
    </location>
</feature>
<sequence length="323" mass="33692">MTPQQAGIGRITAAIVAMAAMLPYLTLKIFWLTGHPVGVSDPAFMNDPAMVGLNAMTFGMDAVALLLALAFTTRQGMRLPAWLVLPPLWVGTGLLSVVVVTAPIGVLMEGVSVFSTDGPIAPWVYMTVYGGFVGQGVGLMVAFVLYARDRWPDVFSTTLGQVGPTGPFQTVVARGALPVSALLGVTRLYWAAGDPSPVQALQDGVKGLLALGAGIALVLLVRGRGAGPFWPPLVAGWLGTGVMFGWGLYAMILTVTGGPLGGRMTGVVGLVELFGTLTGLVMAMCGAFLLAERSGVGHVQAAQHPLEGEDREDDRETADHGHR</sequence>
<feature type="transmembrane region" description="Helical" evidence="2">
    <location>
        <begin position="83"/>
        <end position="108"/>
    </location>
</feature>
<evidence type="ECO:0000256" key="2">
    <source>
        <dbReference type="SAM" id="Phobius"/>
    </source>
</evidence>
<protein>
    <recommendedName>
        <fullName evidence="5">DUF998 domain-containing protein</fullName>
    </recommendedName>
</protein>
<keyword evidence="4" id="KW-1185">Reference proteome</keyword>
<feature type="transmembrane region" description="Helical" evidence="2">
    <location>
        <begin position="267"/>
        <end position="291"/>
    </location>
</feature>
<dbReference type="EMBL" id="JBHUCM010000019">
    <property type="protein sequence ID" value="MFD1540135.1"/>
    <property type="molecule type" value="Genomic_DNA"/>
</dbReference>
<evidence type="ECO:0008006" key="5">
    <source>
        <dbReference type="Google" id="ProtNLM"/>
    </source>
</evidence>